<gene>
    <name evidence="3" type="ORF">E9998_03350</name>
</gene>
<dbReference type="AlphaFoldDB" id="A0A4S8PP19"/>
<dbReference type="SUPFAM" id="SSF81995">
    <property type="entry name" value="beta-sandwich domain of Sec23/24"/>
    <property type="match status" value="1"/>
</dbReference>
<feature type="compositionally biased region" description="Pro residues" evidence="1">
    <location>
        <begin position="39"/>
        <end position="62"/>
    </location>
</feature>
<feature type="region of interest" description="Disordered" evidence="1">
    <location>
        <begin position="151"/>
        <end position="189"/>
    </location>
</feature>
<proteinExistence type="predicted"/>
<evidence type="ECO:0000313" key="4">
    <source>
        <dbReference type="Proteomes" id="UP000305792"/>
    </source>
</evidence>
<feature type="compositionally biased region" description="Pro residues" evidence="1">
    <location>
        <begin position="1"/>
        <end position="19"/>
    </location>
</feature>
<sequence>MSQPPEATPPSPPPPPEPPEGAAFGASQPEAPQFEAPQPEYPAAPPQFPPPPGPPPPYPWQPRQPAQPSKTISILALVFGGAAVLFALIPVAGIFLGGMFGVAAIVLGILGIFKSHRLFAIIGIALAVVGLIIAVVVTVATGRAVEEFVEDFPTTYGDEDTGDDDATEDDGERKQDQVVDGTDPAAPLPAGTVVDTGNWQVAVSDVTPDDTEELLKDEFNLPPEEGFQFYRFHVEATYVGPSSGIAWLDLYFGAYIDSTVYTEPCGYLAEDLAAAPEVYPDGTASGDVCVVVPTEGADAALITIEDASATFERFFLATG</sequence>
<feature type="transmembrane region" description="Helical" evidence="2">
    <location>
        <begin position="118"/>
        <end position="140"/>
    </location>
</feature>
<protein>
    <recommendedName>
        <fullName evidence="5">DUF4190 domain-containing protein</fullName>
    </recommendedName>
</protein>
<evidence type="ECO:0000313" key="3">
    <source>
        <dbReference type="EMBL" id="THV31412.1"/>
    </source>
</evidence>
<reference evidence="3 4" key="1">
    <citation type="journal article" date="2018" name="Int. J. Syst. Evol. Microbiol.">
        <title>Glycomyces paridis sp. nov., isolated from the medicinal plant Paris polyphylla.</title>
        <authorList>
            <person name="Fang X.M."/>
            <person name="Bai J.L."/>
            <person name="Su J."/>
            <person name="Zhao L.L."/>
            <person name="Liu H.Y."/>
            <person name="Ma B.P."/>
            <person name="Zhang Y.Q."/>
            <person name="Yu L.Y."/>
        </authorList>
    </citation>
    <scope>NUCLEOTIDE SEQUENCE [LARGE SCALE GENOMIC DNA]</scope>
    <source>
        <strain evidence="3 4">CPCC 204357</strain>
    </source>
</reference>
<organism evidence="3 4">
    <name type="scientific">Glycomyces paridis</name>
    <dbReference type="NCBI Taxonomy" id="2126555"/>
    <lineage>
        <taxon>Bacteria</taxon>
        <taxon>Bacillati</taxon>
        <taxon>Actinomycetota</taxon>
        <taxon>Actinomycetes</taxon>
        <taxon>Glycomycetales</taxon>
        <taxon>Glycomycetaceae</taxon>
        <taxon>Glycomyces</taxon>
    </lineage>
</organism>
<dbReference type="RefSeq" id="WP_136528285.1">
    <property type="nucleotide sequence ID" value="NZ_STGX01000002.1"/>
</dbReference>
<dbReference type="OrthoDB" id="4424518at2"/>
<keyword evidence="2" id="KW-0812">Transmembrane</keyword>
<dbReference type="Proteomes" id="UP000305792">
    <property type="component" value="Unassembled WGS sequence"/>
</dbReference>
<feature type="region of interest" description="Disordered" evidence="1">
    <location>
        <begin position="1"/>
        <end position="65"/>
    </location>
</feature>
<evidence type="ECO:0008006" key="5">
    <source>
        <dbReference type="Google" id="ProtNLM"/>
    </source>
</evidence>
<accession>A0A4S8PP19</accession>
<evidence type="ECO:0000256" key="1">
    <source>
        <dbReference type="SAM" id="MobiDB-lite"/>
    </source>
</evidence>
<keyword evidence="4" id="KW-1185">Reference proteome</keyword>
<comment type="caution">
    <text evidence="3">The sequence shown here is derived from an EMBL/GenBank/DDBJ whole genome shotgun (WGS) entry which is preliminary data.</text>
</comment>
<keyword evidence="2" id="KW-1133">Transmembrane helix</keyword>
<feature type="transmembrane region" description="Helical" evidence="2">
    <location>
        <begin position="95"/>
        <end position="113"/>
    </location>
</feature>
<dbReference type="EMBL" id="STGX01000002">
    <property type="protein sequence ID" value="THV31412.1"/>
    <property type="molecule type" value="Genomic_DNA"/>
</dbReference>
<feature type="transmembrane region" description="Helical" evidence="2">
    <location>
        <begin position="71"/>
        <end position="89"/>
    </location>
</feature>
<name>A0A4S8PP19_9ACTN</name>
<evidence type="ECO:0000256" key="2">
    <source>
        <dbReference type="SAM" id="Phobius"/>
    </source>
</evidence>
<feature type="compositionally biased region" description="Acidic residues" evidence="1">
    <location>
        <begin position="157"/>
        <end position="170"/>
    </location>
</feature>
<keyword evidence="2" id="KW-0472">Membrane</keyword>
<feature type="compositionally biased region" description="Low complexity" evidence="1">
    <location>
        <begin position="28"/>
        <end position="38"/>
    </location>
</feature>